<keyword evidence="2" id="KW-0813">Transport</keyword>
<comment type="caution">
    <text evidence="9">The sequence shown here is derived from an EMBL/GenBank/DDBJ whole genome shotgun (WGS) entry which is preliminary data.</text>
</comment>
<keyword evidence="10" id="KW-1185">Reference proteome</keyword>
<evidence type="ECO:0000313" key="10">
    <source>
        <dbReference type="Proteomes" id="UP000275267"/>
    </source>
</evidence>
<evidence type="ECO:0000256" key="7">
    <source>
        <dbReference type="SAM" id="Phobius"/>
    </source>
</evidence>
<feature type="transmembrane region" description="Helical" evidence="7">
    <location>
        <begin position="403"/>
        <end position="420"/>
    </location>
</feature>
<dbReference type="AlphaFoldDB" id="A0A3L6SUM0"/>
<organism evidence="9 10">
    <name type="scientific">Panicum miliaceum</name>
    <name type="common">Proso millet</name>
    <name type="synonym">Broomcorn millet</name>
    <dbReference type="NCBI Taxonomy" id="4540"/>
    <lineage>
        <taxon>Eukaryota</taxon>
        <taxon>Viridiplantae</taxon>
        <taxon>Streptophyta</taxon>
        <taxon>Embryophyta</taxon>
        <taxon>Tracheophyta</taxon>
        <taxon>Spermatophyta</taxon>
        <taxon>Magnoliopsida</taxon>
        <taxon>Liliopsida</taxon>
        <taxon>Poales</taxon>
        <taxon>Poaceae</taxon>
        <taxon>PACMAD clade</taxon>
        <taxon>Panicoideae</taxon>
        <taxon>Panicodae</taxon>
        <taxon>Paniceae</taxon>
        <taxon>Panicinae</taxon>
        <taxon>Panicum</taxon>
        <taxon>Panicum sect. Panicum</taxon>
    </lineage>
</organism>
<dbReference type="InterPro" id="IPR001902">
    <property type="entry name" value="SLC26A/SulP_fam"/>
</dbReference>
<dbReference type="SUPFAM" id="SSF52091">
    <property type="entry name" value="SpoIIaa-like"/>
    <property type="match status" value="1"/>
</dbReference>
<feature type="transmembrane region" description="Helical" evidence="7">
    <location>
        <begin position="426"/>
        <end position="442"/>
    </location>
</feature>
<comment type="subcellular location">
    <subcellularLocation>
        <location evidence="1">Membrane</location>
        <topology evidence="1">Multi-pass membrane protein</topology>
    </subcellularLocation>
</comment>
<dbReference type="EMBL" id="PQIB02000004">
    <property type="protein sequence ID" value="RLN25374.1"/>
    <property type="molecule type" value="Genomic_DNA"/>
</dbReference>
<feature type="compositionally biased region" description="Polar residues" evidence="6">
    <location>
        <begin position="667"/>
        <end position="681"/>
    </location>
</feature>
<feature type="transmembrane region" description="Helical" evidence="7">
    <location>
        <begin position="108"/>
        <end position="126"/>
    </location>
</feature>
<dbReference type="FunFam" id="3.30.750.24:FF:000002">
    <property type="entry name" value="Sulfate transporter 31"/>
    <property type="match status" value="1"/>
</dbReference>
<evidence type="ECO:0000256" key="4">
    <source>
        <dbReference type="ARBA" id="ARBA00022989"/>
    </source>
</evidence>
<feature type="transmembrane region" description="Helical" evidence="7">
    <location>
        <begin position="363"/>
        <end position="382"/>
    </location>
</feature>
<feature type="region of interest" description="Disordered" evidence="6">
    <location>
        <begin position="643"/>
        <end position="706"/>
    </location>
</feature>
<dbReference type="PANTHER" id="PTHR11814">
    <property type="entry name" value="SULFATE TRANSPORTER"/>
    <property type="match status" value="1"/>
</dbReference>
<dbReference type="Pfam" id="PF01740">
    <property type="entry name" value="STAS"/>
    <property type="match status" value="1"/>
</dbReference>
<dbReference type="GO" id="GO:0008271">
    <property type="term" value="F:secondary active sulfate transmembrane transporter activity"/>
    <property type="evidence" value="ECO:0007669"/>
    <property type="project" value="InterPro"/>
</dbReference>
<feature type="transmembrane region" description="Helical" evidence="7">
    <location>
        <begin position="242"/>
        <end position="259"/>
    </location>
</feature>
<dbReference type="Pfam" id="PF00916">
    <property type="entry name" value="Sulfate_transp"/>
    <property type="match status" value="1"/>
</dbReference>
<evidence type="ECO:0000256" key="3">
    <source>
        <dbReference type="ARBA" id="ARBA00022692"/>
    </source>
</evidence>
<reference evidence="10" key="1">
    <citation type="journal article" date="2019" name="Nat. Commun.">
        <title>The genome of broomcorn millet.</title>
        <authorList>
            <person name="Zou C."/>
            <person name="Miki D."/>
            <person name="Li D."/>
            <person name="Tang Q."/>
            <person name="Xiao L."/>
            <person name="Rajput S."/>
            <person name="Deng P."/>
            <person name="Jia W."/>
            <person name="Huang R."/>
            <person name="Zhang M."/>
            <person name="Sun Y."/>
            <person name="Hu J."/>
            <person name="Fu X."/>
            <person name="Schnable P.S."/>
            <person name="Li F."/>
            <person name="Zhang H."/>
            <person name="Feng B."/>
            <person name="Zhu X."/>
            <person name="Liu R."/>
            <person name="Schnable J.C."/>
            <person name="Zhu J.-K."/>
            <person name="Zhang H."/>
        </authorList>
    </citation>
    <scope>NUCLEOTIDE SEQUENCE [LARGE SCALE GENOMIC DNA]</scope>
</reference>
<dbReference type="InterPro" id="IPR002645">
    <property type="entry name" value="STAS_dom"/>
</dbReference>
<feature type="transmembrane region" description="Helical" evidence="7">
    <location>
        <begin position="271"/>
        <end position="292"/>
    </location>
</feature>
<protein>
    <submittedName>
        <fullName evidence="9">Sulfate transporter 3.5</fullName>
    </submittedName>
</protein>
<evidence type="ECO:0000256" key="2">
    <source>
        <dbReference type="ARBA" id="ARBA00022448"/>
    </source>
</evidence>
<sequence length="733" mass="79666">MGTAAGDGGHPLGTVAAEHKVNLTAQRPFSEALRTGLAETFFPDDPFRGFGSLPPAERAWGGLKYFVPALEWAPRYTLGKFKYDLLAGVTIASLAIPQGISYAKLANLPPIIGLYSSFVPPLLYAVFGSSNNLAVGTVAAASLLLASIIEAEVPRDDNPELYLQIFYTAAFFTGVIQTALGVFRLGLIVDFLSRSTITGFMGGTAAIIILQQLKGMLGMKHFTSKTDVISVVRSIFLYRDEWRWQSAVLGVCFLLFLLLSKQLRKKKPNLFWVSAIAPFMVVVIGGIFAFLVKGNEHGIPIVGDLKKGINPLSISQLTFTDKHVKTAVKAGFLSGILALAEGIAVGRSLALIKNEQIDGNKEMIAFGIMNIAGSCTSCYLTTGPFSKSAVNFHAGCRTPMSNVVMSVCIMLVLLFLAPLFKYTPLVALSSIIVVAMIGLFKVKEFLHLYRVDKFDFCICMVAFVGVVFFTMVIGLGASIGLSVIRALLHVARPTTCKLGSMAGGEIFCDVRHYPHARNIPNVLVLQLGSPIYFVNAGYLRERILRWVEDEESASKTDGQDLQYVILDLGGVSSIDNTGIGMLGEVHKSLDRKGITVALTNPRLEVTEKLVLSGFIREKVGKEWVFLTVKDAITACRYGLQRSRGKEHSEIQPAEPGLIHFPSDPQENHQNIKTRITSTPSQDPEPTAPEPEEAAVDAPAPNLGEYVFPGDEEVSMAALLSEFLEPPPAPSYYY</sequence>
<dbReference type="OrthoDB" id="288203at2759"/>
<evidence type="ECO:0000256" key="6">
    <source>
        <dbReference type="SAM" id="MobiDB-lite"/>
    </source>
</evidence>
<dbReference type="Proteomes" id="UP000275267">
    <property type="component" value="Unassembled WGS sequence"/>
</dbReference>
<dbReference type="NCBIfam" id="TIGR00815">
    <property type="entry name" value="sulP"/>
    <property type="match status" value="1"/>
</dbReference>
<keyword evidence="3 7" id="KW-0812">Transmembrane</keyword>
<evidence type="ECO:0000256" key="5">
    <source>
        <dbReference type="ARBA" id="ARBA00023136"/>
    </source>
</evidence>
<dbReference type="InterPro" id="IPR011547">
    <property type="entry name" value="SLC26A/SulP_dom"/>
</dbReference>
<dbReference type="InterPro" id="IPR018045">
    <property type="entry name" value="S04_transporter_CS"/>
</dbReference>
<proteinExistence type="predicted"/>
<dbReference type="GO" id="GO:0016020">
    <property type="term" value="C:membrane"/>
    <property type="evidence" value="ECO:0007669"/>
    <property type="project" value="UniProtKB-SubCell"/>
</dbReference>
<dbReference type="PROSITE" id="PS01130">
    <property type="entry name" value="SLC26A"/>
    <property type="match status" value="1"/>
</dbReference>
<name>A0A3L6SUM0_PANMI</name>
<feature type="transmembrane region" description="Helical" evidence="7">
    <location>
        <begin position="195"/>
        <end position="213"/>
    </location>
</feature>
<feature type="domain" description="STAS" evidence="8">
    <location>
        <begin position="512"/>
        <end position="635"/>
    </location>
</feature>
<accession>A0A3L6SUM0</accession>
<keyword evidence="5 7" id="KW-0472">Membrane</keyword>
<evidence type="ECO:0000259" key="8">
    <source>
        <dbReference type="PROSITE" id="PS50801"/>
    </source>
</evidence>
<evidence type="ECO:0000256" key="1">
    <source>
        <dbReference type="ARBA" id="ARBA00004141"/>
    </source>
</evidence>
<feature type="transmembrane region" description="Helical" evidence="7">
    <location>
        <begin position="161"/>
        <end position="183"/>
    </location>
</feature>
<feature type="transmembrane region" description="Helical" evidence="7">
    <location>
        <begin position="133"/>
        <end position="149"/>
    </location>
</feature>
<evidence type="ECO:0000313" key="9">
    <source>
        <dbReference type="EMBL" id="RLN25374.1"/>
    </source>
</evidence>
<dbReference type="InterPro" id="IPR036513">
    <property type="entry name" value="STAS_dom_sf"/>
</dbReference>
<keyword evidence="4 7" id="KW-1133">Transmembrane helix</keyword>
<dbReference type="PROSITE" id="PS50801">
    <property type="entry name" value="STAS"/>
    <property type="match status" value="1"/>
</dbReference>
<dbReference type="Gene3D" id="3.30.750.24">
    <property type="entry name" value="STAS domain"/>
    <property type="match status" value="1"/>
</dbReference>
<feature type="transmembrane region" description="Helical" evidence="7">
    <location>
        <begin position="454"/>
        <end position="484"/>
    </location>
</feature>
<dbReference type="CDD" id="cd07042">
    <property type="entry name" value="STAS_SulP_like_sulfate_transporter"/>
    <property type="match status" value="1"/>
</dbReference>
<dbReference type="STRING" id="4540.A0A3L6SUM0"/>
<gene>
    <name evidence="9" type="ORF">C2845_PM07G21090</name>
</gene>